<dbReference type="PROSITE" id="PS51805">
    <property type="entry name" value="EPHD"/>
    <property type="match status" value="1"/>
</dbReference>
<feature type="region of interest" description="Disordered" evidence="5">
    <location>
        <begin position="471"/>
        <end position="507"/>
    </location>
</feature>
<protein>
    <recommendedName>
        <fullName evidence="6">PHD-type domain-containing protein</fullName>
    </recommendedName>
</protein>
<keyword evidence="3" id="KW-0863">Zinc-finger</keyword>
<dbReference type="InterPro" id="IPR013761">
    <property type="entry name" value="SAM/pointed_sf"/>
</dbReference>
<dbReference type="InterPro" id="IPR001965">
    <property type="entry name" value="Znf_PHD"/>
</dbReference>
<feature type="compositionally biased region" description="Basic and acidic residues" evidence="5">
    <location>
        <begin position="620"/>
        <end position="631"/>
    </location>
</feature>
<reference evidence="7" key="1">
    <citation type="submission" date="2021-02" db="EMBL/GenBank/DDBJ databases">
        <authorList>
            <person name="Nowell W R."/>
        </authorList>
    </citation>
    <scope>NUCLEOTIDE SEQUENCE</scope>
</reference>
<accession>A0A814FSC8</accession>
<feature type="compositionally biased region" description="Polar residues" evidence="5">
    <location>
        <begin position="428"/>
        <end position="441"/>
    </location>
</feature>
<feature type="compositionally biased region" description="Low complexity" evidence="5">
    <location>
        <begin position="107"/>
        <end position="123"/>
    </location>
</feature>
<feature type="region of interest" description="Disordered" evidence="5">
    <location>
        <begin position="666"/>
        <end position="701"/>
    </location>
</feature>
<feature type="compositionally biased region" description="Basic residues" evidence="5">
    <location>
        <begin position="911"/>
        <end position="921"/>
    </location>
</feature>
<organism evidence="7 8">
    <name type="scientific">Adineta ricciae</name>
    <name type="common">Rotifer</name>
    <dbReference type="NCBI Taxonomy" id="249248"/>
    <lineage>
        <taxon>Eukaryota</taxon>
        <taxon>Metazoa</taxon>
        <taxon>Spiralia</taxon>
        <taxon>Gnathifera</taxon>
        <taxon>Rotifera</taxon>
        <taxon>Eurotatoria</taxon>
        <taxon>Bdelloidea</taxon>
        <taxon>Adinetida</taxon>
        <taxon>Adinetidae</taxon>
        <taxon>Adineta</taxon>
    </lineage>
</organism>
<name>A0A814FSC8_ADIRI</name>
<feature type="compositionally biased region" description="Polar residues" evidence="5">
    <location>
        <begin position="140"/>
        <end position="155"/>
    </location>
</feature>
<feature type="region of interest" description="Disordered" evidence="5">
    <location>
        <begin position="558"/>
        <end position="652"/>
    </location>
</feature>
<dbReference type="GO" id="GO:0006357">
    <property type="term" value="P:regulation of transcription by RNA polymerase II"/>
    <property type="evidence" value="ECO:0007669"/>
    <property type="project" value="TreeGrafter"/>
</dbReference>
<dbReference type="PANTHER" id="PTHR14955">
    <property type="entry name" value="RETINOIC ACID INDUCED 1/TRANSCRIPTION FACTOR 20"/>
    <property type="match status" value="1"/>
</dbReference>
<feature type="compositionally biased region" description="Low complexity" evidence="5">
    <location>
        <begin position="755"/>
        <end position="767"/>
    </location>
</feature>
<feature type="compositionally biased region" description="Acidic residues" evidence="5">
    <location>
        <begin position="784"/>
        <end position="808"/>
    </location>
</feature>
<feature type="region of interest" description="Disordered" evidence="5">
    <location>
        <begin position="947"/>
        <end position="966"/>
    </location>
</feature>
<feature type="compositionally biased region" description="Polar residues" evidence="5">
    <location>
        <begin position="587"/>
        <end position="598"/>
    </location>
</feature>
<dbReference type="SMART" id="SM00249">
    <property type="entry name" value="PHD"/>
    <property type="match status" value="1"/>
</dbReference>
<dbReference type="Gene3D" id="3.30.40.10">
    <property type="entry name" value="Zinc/RING finger domain, C3HC4 (zinc finger)"/>
    <property type="match status" value="1"/>
</dbReference>
<dbReference type="Proteomes" id="UP000663828">
    <property type="component" value="Unassembled WGS sequence"/>
</dbReference>
<keyword evidence="8" id="KW-1185">Reference proteome</keyword>
<evidence type="ECO:0000256" key="5">
    <source>
        <dbReference type="SAM" id="MobiDB-lite"/>
    </source>
</evidence>
<evidence type="ECO:0000313" key="7">
    <source>
        <dbReference type="EMBL" id="CAF0986083.1"/>
    </source>
</evidence>
<feature type="compositionally biased region" description="Low complexity" evidence="5">
    <location>
        <begin position="640"/>
        <end position="650"/>
    </location>
</feature>
<feature type="compositionally biased region" description="Basic and acidic residues" evidence="5">
    <location>
        <begin position="414"/>
        <end position="424"/>
    </location>
</feature>
<dbReference type="PANTHER" id="PTHR14955:SF4">
    <property type="entry name" value="PHD-TYPE DOMAIN-CONTAINING PROTEIN"/>
    <property type="match status" value="1"/>
</dbReference>
<feature type="region of interest" description="Disordered" evidence="5">
    <location>
        <begin position="306"/>
        <end position="331"/>
    </location>
</feature>
<feature type="compositionally biased region" description="Polar residues" evidence="5">
    <location>
        <begin position="493"/>
        <end position="502"/>
    </location>
</feature>
<feature type="compositionally biased region" description="Polar residues" evidence="5">
    <location>
        <begin position="687"/>
        <end position="697"/>
    </location>
</feature>
<feature type="compositionally biased region" description="Basic residues" evidence="5">
    <location>
        <begin position="947"/>
        <end position="957"/>
    </location>
</feature>
<feature type="region of interest" description="Disordered" evidence="5">
    <location>
        <begin position="889"/>
        <end position="934"/>
    </location>
</feature>
<dbReference type="Gene3D" id="1.10.150.50">
    <property type="entry name" value="Transcription Factor, Ets-1"/>
    <property type="match status" value="1"/>
</dbReference>
<keyword evidence="1" id="KW-0597">Phosphoprotein</keyword>
<proteinExistence type="predicted"/>
<feature type="compositionally biased region" description="Low complexity" evidence="5">
    <location>
        <begin position="480"/>
        <end position="492"/>
    </location>
</feature>
<evidence type="ECO:0000313" key="8">
    <source>
        <dbReference type="Proteomes" id="UP000663828"/>
    </source>
</evidence>
<dbReference type="InterPro" id="IPR052440">
    <property type="entry name" value="Trans_Reg/Chrom_Remod"/>
</dbReference>
<evidence type="ECO:0000256" key="3">
    <source>
        <dbReference type="ARBA" id="ARBA00022771"/>
    </source>
</evidence>
<feature type="compositionally biased region" description="Basic and acidic residues" evidence="5">
    <location>
        <begin position="1176"/>
        <end position="1185"/>
    </location>
</feature>
<feature type="region of interest" description="Disordered" evidence="5">
    <location>
        <begin position="356"/>
        <end position="441"/>
    </location>
</feature>
<feature type="compositionally biased region" description="Polar residues" evidence="5">
    <location>
        <begin position="309"/>
        <end position="326"/>
    </location>
</feature>
<dbReference type="AlphaFoldDB" id="A0A814FSC8"/>
<evidence type="ECO:0000256" key="1">
    <source>
        <dbReference type="ARBA" id="ARBA00022553"/>
    </source>
</evidence>
<feature type="compositionally biased region" description="Polar residues" evidence="5">
    <location>
        <begin position="362"/>
        <end position="397"/>
    </location>
</feature>
<feature type="compositionally biased region" description="Low complexity" evidence="5">
    <location>
        <begin position="158"/>
        <end position="171"/>
    </location>
</feature>
<dbReference type="InterPro" id="IPR034732">
    <property type="entry name" value="EPHD"/>
</dbReference>
<dbReference type="GO" id="GO:0005634">
    <property type="term" value="C:nucleus"/>
    <property type="evidence" value="ECO:0007669"/>
    <property type="project" value="TreeGrafter"/>
</dbReference>
<dbReference type="Pfam" id="PF00536">
    <property type="entry name" value="SAM_1"/>
    <property type="match status" value="1"/>
</dbReference>
<feature type="region of interest" description="Disordered" evidence="5">
    <location>
        <begin position="731"/>
        <end position="834"/>
    </location>
</feature>
<comment type="caution">
    <text evidence="7">The sequence shown here is derived from an EMBL/GenBank/DDBJ whole genome shotgun (WGS) entry which is preliminary data.</text>
</comment>
<evidence type="ECO:0000256" key="4">
    <source>
        <dbReference type="ARBA" id="ARBA00022833"/>
    </source>
</evidence>
<dbReference type="SUPFAM" id="SSF47769">
    <property type="entry name" value="SAM/Pointed domain"/>
    <property type="match status" value="1"/>
</dbReference>
<feature type="compositionally biased region" description="Low complexity" evidence="5">
    <location>
        <begin position="563"/>
        <end position="575"/>
    </location>
</feature>
<sequence length="1185" mass="133045">MVSIAHWLDTFTCSKYADRFERSGYQNIHSVCRLTIAQLQSLGVASNDIYTIMDNITLLKQSLKSLNPTHYLDLNSEPPTSTTRSRTASPAINALNRTMSQNPTAYSPGPNVSTPPTSSGPSPDRILPGPPTFDTPPSYHRSNSYANPVNPNTFFDVSPSSSTSSPHRSTSIDALPPQMEPPPFNDYHPQPPPPHSSHQFQPPGMMYRGINPPGGGYYSPHPPRFYSPDPQQQPFMYPNQRMMMHPQQHPPWGGHRPSLPPSMASHPMHYHPYEHHQYRMPPSQQFCHPNHPIMSDQNPMFINQPAPPLQQQAMNSSTSNKLSNAGESHPHPLQSLERLVLLPESQVIDPKSVVNEIHDPQSPFSESLSPYGTSSPKNSVSTPPNTTIVSNLLTNDKSTLDQHTRTSGGLKRSSTHDERSDLNKKNRMNTTNDMNTGDSIISNHPVVTSLLTRGLSTPTSQAPLPSIKSLQQKHNPSFLQQQQQQQQQQSQSMMFSSNQPDTQPFVDGSIDNDDGIHCKVEYIEQDYEELLTKLRSNLNKSSTDKIRLSSNTIVVSSQLDGVSESPSTTPKSSTRTSRKRDLSTSSERGTSNSENRSCSPVKVQLDKSNSDTVSSSSNGIEKRRNGSLDHHKSSKRRLSENNSELNSSINGHHSNFISTKIQKPKVIQSPTHSNLDDDQSSSSSNSTPQRRTTTELSSKPIREAKKRSLIYTGNTRLFLETAIAAGLMEDNGDEEDEDNEYVPPGGTVPSHSKRPLPSSSSSSPSSSESEDESAKSIGENSSNSEDESDDNDDEEEVGEDAETSDDNDEDRKKGSDEMVVDEEPSESGVNWNVKNRPQRRSHLVRFDNISKEDGNDRFIENSSTFIVYFTEQKFFGALEEQVPELSTYLNDNSDDEYQLNEKEPSDNVNKPIRRSSSKKSQRNPSRDDPEQDEQTVEIIKKFRHVNVPPKRRSTKKTHSNETATISAKNRSDELYVIANDDVTHRIVPGTHLETSTNTKKNLTVQSFYFPRRQVKMNPVEDFKAAWCCILCWKEPYENYLGPLFGPFSLNEQCQGYVQNNKQLPKHYRKLKEVWLHRDCALWNNHIQMNSSTGELMHVSDACMTYLDITCSACKIPGAALACRYRNCKIRYHYSCAKTTIDSRLIEESYSVYCPKHNQMNNNNKLKKARAKSMTGTDDRQESSMI</sequence>
<evidence type="ECO:0000259" key="6">
    <source>
        <dbReference type="PROSITE" id="PS51805"/>
    </source>
</evidence>
<feature type="region of interest" description="Disordered" evidence="5">
    <location>
        <begin position="1163"/>
        <end position="1185"/>
    </location>
</feature>
<feature type="compositionally biased region" description="Acidic residues" evidence="5">
    <location>
        <begin position="731"/>
        <end position="740"/>
    </location>
</feature>
<feature type="region of interest" description="Disordered" evidence="5">
    <location>
        <begin position="100"/>
        <end position="230"/>
    </location>
</feature>
<dbReference type="Pfam" id="PF13771">
    <property type="entry name" value="zf-HC5HC2H"/>
    <property type="match status" value="1"/>
</dbReference>
<dbReference type="InterPro" id="IPR013083">
    <property type="entry name" value="Znf_RING/FYVE/PHD"/>
</dbReference>
<gene>
    <name evidence="7" type="ORF">XAT740_LOCUS12445</name>
</gene>
<dbReference type="GO" id="GO:0008270">
    <property type="term" value="F:zinc ion binding"/>
    <property type="evidence" value="ECO:0007669"/>
    <property type="project" value="UniProtKB-KW"/>
</dbReference>
<evidence type="ECO:0000256" key="2">
    <source>
        <dbReference type="ARBA" id="ARBA00022723"/>
    </source>
</evidence>
<feature type="domain" description="PHD-type" evidence="6">
    <location>
        <begin position="1025"/>
        <end position="1157"/>
    </location>
</feature>
<feature type="compositionally biased region" description="Pro residues" evidence="5">
    <location>
        <begin position="178"/>
        <end position="195"/>
    </location>
</feature>
<keyword evidence="2" id="KW-0479">Metal-binding</keyword>
<dbReference type="EMBL" id="CAJNOR010000702">
    <property type="protein sequence ID" value="CAF0986083.1"/>
    <property type="molecule type" value="Genomic_DNA"/>
</dbReference>
<dbReference type="InterPro" id="IPR001660">
    <property type="entry name" value="SAM"/>
</dbReference>
<keyword evidence="4" id="KW-0862">Zinc</keyword>